<dbReference type="PANTHER" id="PTHR15887:SF1">
    <property type="entry name" value="TRANSMEMBRANE PROTEIN 69"/>
    <property type="match status" value="1"/>
</dbReference>
<accession>A0A3N4UA80</accession>
<gene>
    <name evidence="2" type="ORF">EDC62_1536</name>
</gene>
<comment type="caution">
    <text evidence="2">The sequence shown here is derived from an EMBL/GenBank/DDBJ whole genome shotgun (WGS) entry which is preliminary data.</text>
</comment>
<dbReference type="EMBL" id="RKQL01000003">
    <property type="protein sequence ID" value="RPE67656.1"/>
    <property type="molecule type" value="Genomic_DNA"/>
</dbReference>
<feature type="transmembrane region" description="Helical" evidence="1">
    <location>
        <begin position="82"/>
        <end position="113"/>
    </location>
</feature>
<protein>
    <submittedName>
        <fullName evidence="2">Uncharacterized protein DUF3429</fullName>
    </submittedName>
</protein>
<dbReference type="AlphaFoldDB" id="A0A3N4UA80"/>
<name>A0A3N4UA80_9BURK</name>
<keyword evidence="1" id="KW-0472">Membrane</keyword>
<feature type="transmembrane region" description="Helical" evidence="1">
    <location>
        <begin position="39"/>
        <end position="62"/>
    </location>
</feature>
<sequence>MHATDPTERLIQRLGYAGLIPFVLLALLLWIVDPALVPFVALALAAYGAAIVSFLGGIHWGVGLRLASEHARVRHLHLVWGIIPPLLAWLALLLPPFAGLPLLAFILVGCYLVDRRTWRQAGLEAWLPMRLHLTGVATLACLLGAGAT</sequence>
<dbReference type="InterPro" id="IPR021836">
    <property type="entry name" value="DUF3429"/>
</dbReference>
<keyword evidence="1" id="KW-0812">Transmembrane</keyword>
<evidence type="ECO:0000313" key="2">
    <source>
        <dbReference type="EMBL" id="RPE67656.1"/>
    </source>
</evidence>
<keyword evidence="3" id="KW-1185">Reference proteome</keyword>
<feature type="transmembrane region" description="Helical" evidence="1">
    <location>
        <begin position="14"/>
        <end position="32"/>
    </location>
</feature>
<dbReference type="PANTHER" id="PTHR15887">
    <property type="entry name" value="TRANSMEMBRANE PROTEIN 69"/>
    <property type="match status" value="1"/>
</dbReference>
<evidence type="ECO:0000313" key="3">
    <source>
        <dbReference type="Proteomes" id="UP000272193"/>
    </source>
</evidence>
<proteinExistence type="predicted"/>
<evidence type="ECO:0000256" key="1">
    <source>
        <dbReference type="SAM" id="Phobius"/>
    </source>
</evidence>
<dbReference type="RefSeq" id="WP_124222314.1">
    <property type="nucleotide sequence ID" value="NZ_RKQL01000003.1"/>
</dbReference>
<dbReference type="OrthoDB" id="8591832at2"/>
<organism evidence="2 3">
    <name type="scientific">Tibeticola sediminis</name>
    <dbReference type="NCBI Taxonomy" id="1917811"/>
    <lineage>
        <taxon>Bacteria</taxon>
        <taxon>Pseudomonadati</taxon>
        <taxon>Pseudomonadota</taxon>
        <taxon>Betaproteobacteria</taxon>
        <taxon>Burkholderiales</taxon>
        <taxon>Comamonadaceae</taxon>
        <taxon>Tibeticola</taxon>
    </lineage>
</organism>
<dbReference type="Pfam" id="PF11911">
    <property type="entry name" value="DUF3429"/>
    <property type="match status" value="1"/>
</dbReference>
<keyword evidence="1" id="KW-1133">Transmembrane helix</keyword>
<dbReference type="Proteomes" id="UP000272193">
    <property type="component" value="Unassembled WGS sequence"/>
</dbReference>
<reference evidence="2 3" key="1">
    <citation type="submission" date="2018-11" db="EMBL/GenBank/DDBJ databases">
        <title>Genomic Encyclopedia of Type Strains, Phase IV (KMG-IV): sequencing the most valuable type-strain genomes for metagenomic binning, comparative biology and taxonomic classification.</title>
        <authorList>
            <person name="Goeker M."/>
        </authorList>
    </citation>
    <scope>NUCLEOTIDE SEQUENCE [LARGE SCALE GENOMIC DNA]</scope>
    <source>
        <strain evidence="2 3">DSM 101684</strain>
    </source>
</reference>